<feature type="transmembrane region" description="Helical" evidence="7">
    <location>
        <begin position="12"/>
        <end position="37"/>
    </location>
</feature>
<comment type="subcellular location">
    <subcellularLocation>
        <location evidence="1">Cell inner membrane</location>
        <topology evidence="1">Multi-pass membrane protein</topology>
    </subcellularLocation>
</comment>
<feature type="transmembrane region" description="Helical" evidence="7">
    <location>
        <begin position="280"/>
        <end position="297"/>
    </location>
</feature>
<keyword evidence="3" id="KW-1003">Cell membrane</keyword>
<evidence type="ECO:0000256" key="3">
    <source>
        <dbReference type="ARBA" id="ARBA00022475"/>
    </source>
</evidence>
<dbReference type="PIRSF" id="PIRSF006603">
    <property type="entry name" value="DinF"/>
    <property type="match status" value="1"/>
</dbReference>
<protein>
    <submittedName>
        <fullName evidence="8">MATE family efflux transporter</fullName>
    </submittedName>
</protein>
<organism evidence="8 9">
    <name type="scientific">Aliidiomarina halalkaliphila</name>
    <dbReference type="NCBI Taxonomy" id="2593535"/>
    <lineage>
        <taxon>Bacteria</taxon>
        <taxon>Pseudomonadati</taxon>
        <taxon>Pseudomonadota</taxon>
        <taxon>Gammaproteobacteria</taxon>
        <taxon>Alteromonadales</taxon>
        <taxon>Idiomarinaceae</taxon>
        <taxon>Aliidiomarina</taxon>
    </lineage>
</organism>
<evidence type="ECO:0000256" key="2">
    <source>
        <dbReference type="ARBA" id="ARBA00022448"/>
    </source>
</evidence>
<dbReference type="PANTHER" id="PTHR43549:SF3">
    <property type="entry name" value="MULTIDRUG RESISTANCE PROTEIN YPNP-RELATED"/>
    <property type="match status" value="1"/>
</dbReference>
<keyword evidence="5 7" id="KW-1133">Transmembrane helix</keyword>
<dbReference type="NCBIfam" id="TIGR00797">
    <property type="entry name" value="matE"/>
    <property type="match status" value="1"/>
</dbReference>
<evidence type="ECO:0000256" key="5">
    <source>
        <dbReference type="ARBA" id="ARBA00022989"/>
    </source>
</evidence>
<feature type="transmembrane region" description="Helical" evidence="7">
    <location>
        <begin position="90"/>
        <end position="109"/>
    </location>
</feature>
<keyword evidence="2" id="KW-0813">Transport</keyword>
<keyword evidence="9" id="KW-1185">Reference proteome</keyword>
<accession>A0A552X693</accession>
<dbReference type="RefSeq" id="WP_143235608.1">
    <property type="nucleotide sequence ID" value="NZ_VJWL01000001.1"/>
</dbReference>
<feature type="transmembrane region" description="Helical" evidence="7">
    <location>
        <begin position="235"/>
        <end position="260"/>
    </location>
</feature>
<evidence type="ECO:0000256" key="1">
    <source>
        <dbReference type="ARBA" id="ARBA00004429"/>
    </source>
</evidence>
<feature type="transmembrane region" description="Helical" evidence="7">
    <location>
        <begin position="347"/>
        <end position="370"/>
    </location>
</feature>
<feature type="transmembrane region" description="Helical" evidence="7">
    <location>
        <begin position="318"/>
        <end position="341"/>
    </location>
</feature>
<feature type="transmembrane region" description="Helical" evidence="7">
    <location>
        <begin position="193"/>
        <end position="212"/>
    </location>
</feature>
<evidence type="ECO:0000313" key="9">
    <source>
        <dbReference type="Proteomes" id="UP000320359"/>
    </source>
</evidence>
<evidence type="ECO:0000256" key="4">
    <source>
        <dbReference type="ARBA" id="ARBA00022692"/>
    </source>
</evidence>
<dbReference type="InterPro" id="IPR052031">
    <property type="entry name" value="Membrane_Transporter-Flippase"/>
</dbReference>
<dbReference type="AlphaFoldDB" id="A0A552X693"/>
<evidence type="ECO:0000313" key="8">
    <source>
        <dbReference type="EMBL" id="TRW50544.1"/>
    </source>
</evidence>
<proteinExistence type="predicted"/>
<feature type="transmembrane region" description="Helical" evidence="7">
    <location>
        <begin position="409"/>
        <end position="431"/>
    </location>
</feature>
<dbReference type="GO" id="GO:0042910">
    <property type="term" value="F:xenobiotic transmembrane transporter activity"/>
    <property type="evidence" value="ECO:0007669"/>
    <property type="project" value="InterPro"/>
</dbReference>
<gene>
    <name evidence="8" type="ORF">FM042_04375</name>
</gene>
<dbReference type="InterPro" id="IPR048279">
    <property type="entry name" value="MdtK-like"/>
</dbReference>
<evidence type="ECO:0000256" key="6">
    <source>
        <dbReference type="ARBA" id="ARBA00023136"/>
    </source>
</evidence>
<dbReference type="GO" id="GO:0005886">
    <property type="term" value="C:plasma membrane"/>
    <property type="evidence" value="ECO:0007669"/>
    <property type="project" value="UniProtKB-SubCell"/>
</dbReference>
<feature type="transmembrane region" description="Helical" evidence="7">
    <location>
        <begin position="382"/>
        <end position="403"/>
    </location>
</feature>
<dbReference type="PANTHER" id="PTHR43549">
    <property type="entry name" value="MULTIDRUG RESISTANCE PROTEIN YPNP-RELATED"/>
    <property type="match status" value="1"/>
</dbReference>
<evidence type="ECO:0000256" key="7">
    <source>
        <dbReference type="SAM" id="Phobius"/>
    </source>
</evidence>
<dbReference type="Proteomes" id="UP000320359">
    <property type="component" value="Unassembled WGS sequence"/>
</dbReference>
<dbReference type="GO" id="GO:0015297">
    <property type="term" value="F:antiporter activity"/>
    <property type="evidence" value="ECO:0007669"/>
    <property type="project" value="InterPro"/>
</dbReference>
<dbReference type="Pfam" id="PF01554">
    <property type="entry name" value="MatE"/>
    <property type="match status" value="2"/>
</dbReference>
<name>A0A552X693_9GAMM</name>
<feature type="transmembrane region" description="Helical" evidence="7">
    <location>
        <begin position="161"/>
        <end position="181"/>
    </location>
</feature>
<keyword evidence="6 7" id="KW-0472">Membrane</keyword>
<feature type="transmembrane region" description="Helical" evidence="7">
    <location>
        <begin position="43"/>
        <end position="70"/>
    </location>
</feature>
<dbReference type="InterPro" id="IPR002528">
    <property type="entry name" value="MATE_fam"/>
</dbReference>
<sequence>MLNGPIGRTLWGMTWPMIFGIATLISFNVVDTFFISLLGTEELAAIGFTFPVTFTVISLTIGLGIGTSAVIARKLGADQDQEARHVGSSALWLSALLVGTLALLGWVFADPIFSMLGASSDIQLLIKDYMNIWYAGAVLLVIPMIGNSIMRASGDTKTPSLIMALGGLMNAVLDPLLIFGLGPFPAMGMQGAALASVIAWAVGFTLIIYLLVKKRRLIDPLPPSFKEFITSTRKLLTIGLPAAGANMLTPIALGILTAIVATHGAPAVAAFGAGARLESIASIVILALSMTLPPFISQNFGAGKIGRVQEAYKTALKFVLLLQAMMYLVMLAMLPVIQAAFAREEAVAQVLAYFVIIMPLGYGVQGCIILTNSAFNALHHPIQALLLSIVRLFVMFVPLSWLGNQLGGLVGLFIGGVIANVLTALISYRWFMRLTDAERGSVEAAERAKALATASSKEGEGRYGA</sequence>
<dbReference type="OrthoDB" id="9806302at2"/>
<comment type="caution">
    <text evidence="8">The sequence shown here is derived from an EMBL/GenBank/DDBJ whole genome shotgun (WGS) entry which is preliminary data.</text>
</comment>
<feature type="transmembrane region" description="Helical" evidence="7">
    <location>
        <begin position="129"/>
        <end position="149"/>
    </location>
</feature>
<dbReference type="EMBL" id="VJWL01000001">
    <property type="protein sequence ID" value="TRW50544.1"/>
    <property type="molecule type" value="Genomic_DNA"/>
</dbReference>
<keyword evidence="4 7" id="KW-0812">Transmembrane</keyword>
<reference evidence="8 9" key="1">
    <citation type="submission" date="2019-07" db="EMBL/GenBank/DDBJ databases">
        <authorList>
            <person name="Yang M."/>
            <person name="Zhao D."/>
            <person name="Xiang H."/>
        </authorList>
    </citation>
    <scope>NUCLEOTIDE SEQUENCE [LARGE SCALE GENOMIC DNA]</scope>
    <source>
        <strain evidence="8 9">IM1326</strain>
    </source>
</reference>